<sequence length="139" mass="15088">MAEVSKRICRGDDARATQMSKVVRLVMVELQATTQRAFQVGYSQASDWAPCKRISSSEQICQRPSLPGRVRRFPEIGLPENVNPERDIDRACAGVGVVWIRKERRGGGGGGSGDMESTRSPGRLAILAVHALSDSHAAI</sequence>
<dbReference type="GeneID" id="55991194"/>
<dbReference type="AlphaFoldDB" id="A0A7H8QRW8"/>
<evidence type="ECO:0000313" key="1">
    <source>
        <dbReference type="EMBL" id="QKX56586.1"/>
    </source>
</evidence>
<dbReference type="EMBL" id="CP055899">
    <property type="protein sequence ID" value="QKX56586.1"/>
    <property type="molecule type" value="Genomic_DNA"/>
</dbReference>
<organism evidence="1 2">
    <name type="scientific">Talaromyces rugulosus</name>
    <name type="common">Penicillium rugulosum</name>
    <dbReference type="NCBI Taxonomy" id="121627"/>
    <lineage>
        <taxon>Eukaryota</taxon>
        <taxon>Fungi</taxon>
        <taxon>Dikarya</taxon>
        <taxon>Ascomycota</taxon>
        <taxon>Pezizomycotina</taxon>
        <taxon>Eurotiomycetes</taxon>
        <taxon>Eurotiomycetidae</taxon>
        <taxon>Eurotiales</taxon>
        <taxon>Trichocomaceae</taxon>
        <taxon>Talaromyces</taxon>
        <taxon>Talaromyces sect. Islandici</taxon>
    </lineage>
</organism>
<dbReference type="RefSeq" id="XP_035342764.1">
    <property type="nucleotide sequence ID" value="XM_035486871.1"/>
</dbReference>
<evidence type="ECO:0000313" key="2">
    <source>
        <dbReference type="Proteomes" id="UP000509510"/>
    </source>
</evidence>
<accession>A0A7H8QRW8</accession>
<reference evidence="2" key="1">
    <citation type="submission" date="2020-06" db="EMBL/GenBank/DDBJ databases">
        <title>A chromosome-scale genome assembly of Talaromyces rugulosus W13939.</title>
        <authorList>
            <person name="Wang B."/>
            <person name="Guo L."/>
            <person name="Ye K."/>
            <person name="Wang L."/>
        </authorList>
    </citation>
    <scope>NUCLEOTIDE SEQUENCE [LARGE SCALE GENOMIC DNA]</scope>
    <source>
        <strain evidence="2">W13939</strain>
    </source>
</reference>
<protein>
    <submittedName>
        <fullName evidence="1">Uncharacterized protein</fullName>
    </submittedName>
</protein>
<dbReference type="KEGG" id="trg:TRUGW13939_03691"/>
<proteinExistence type="predicted"/>
<name>A0A7H8QRW8_TALRU</name>
<dbReference type="Proteomes" id="UP000509510">
    <property type="component" value="Chromosome II"/>
</dbReference>
<keyword evidence="2" id="KW-1185">Reference proteome</keyword>
<gene>
    <name evidence="1" type="ORF">TRUGW13939_03691</name>
</gene>